<comment type="caution">
    <text evidence="2">The sequence shown here is derived from an EMBL/GenBank/DDBJ whole genome shotgun (WGS) entry which is preliminary data.</text>
</comment>
<evidence type="ECO:0000313" key="2">
    <source>
        <dbReference type="EMBL" id="KAH9592279.1"/>
    </source>
</evidence>
<keyword evidence="1" id="KW-0472">Membrane</keyword>
<gene>
    <name evidence="2" type="ORF">MS3_00004260</name>
</gene>
<dbReference type="GeneID" id="75577209"/>
<proteinExistence type="predicted"/>
<dbReference type="EMBL" id="AMPZ03000002">
    <property type="protein sequence ID" value="KAH9592279.1"/>
    <property type="molecule type" value="Genomic_DNA"/>
</dbReference>
<keyword evidence="1" id="KW-1133">Transmembrane helix</keyword>
<keyword evidence="3" id="KW-1185">Reference proteome</keyword>
<evidence type="ECO:0000313" key="3">
    <source>
        <dbReference type="Proteomes" id="UP000471633"/>
    </source>
</evidence>
<reference evidence="2" key="4">
    <citation type="journal article" date="2022" name="PLoS Pathog.">
        <title>Chromosome-level genome of Schistosoma haematobium underpins genome-wide explorations of molecular variation.</title>
        <authorList>
            <person name="Stroehlein A.J."/>
            <person name="Korhonen P.K."/>
            <person name="Lee V.V."/>
            <person name="Ralph S.A."/>
            <person name="Mentink-Kane M."/>
            <person name="You H."/>
            <person name="McManus D.P."/>
            <person name="Tchuente L.T."/>
            <person name="Stothard J.R."/>
            <person name="Kaur P."/>
            <person name="Dudchenko O."/>
            <person name="Aiden E.L."/>
            <person name="Yang B."/>
            <person name="Yang H."/>
            <person name="Emery A.M."/>
            <person name="Webster B.L."/>
            <person name="Brindley P.J."/>
            <person name="Rollinson D."/>
            <person name="Chang B.C.H."/>
            <person name="Gasser R.B."/>
            <person name="Young N.D."/>
        </authorList>
    </citation>
    <scope>NUCLEOTIDE SEQUENCE</scope>
</reference>
<dbReference type="KEGG" id="shx:MS3_00004260"/>
<accession>A0A922S3V4</accession>
<dbReference type="AlphaFoldDB" id="A0A922S3V4"/>
<sequence length="104" mass="12510">MHTHNICVMCMFHSLLMFICVDMGVYVCLFMFNNCRSSFYEFVFIPLININAYLLLFFSLFFPSYNKLHELTMFIVYNYQSLNISKLFLSPINHYSFTCFIFCH</sequence>
<organism evidence="2 3">
    <name type="scientific">Schistosoma haematobium</name>
    <name type="common">Blood fluke</name>
    <dbReference type="NCBI Taxonomy" id="6185"/>
    <lineage>
        <taxon>Eukaryota</taxon>
        <taxon>Metazoa</taxon>
        <taxon>Spiralia</taxon>
        <taxon>Lophotrochozoa</taxon>
        <taxon>Platyhelminthes</taxon>
        <taxon>Trematoda</taxon>
        <taxon>Digenea</taxon>
        <taxon>Strigeidida</taxon>
        <taxon>Schistosomatoidea</taxon>
        <taxon>Schistosomatidae</taxon>
        <taxon>Schistosoma</taxon>
    </lineage>
</organism>
<name>A0A922S3V4_SCHHA</name>
<keyword evidence="1" id="KW-0812">Transmembrane</keyword>
<feature type="transmembrane region" description="Helical" evidence="1">
    <location>
        <begin position="12"/>
        <end position="32"/>
    </location>
</feature>
<reference evidence="2" key="2">
    <citation type="journal article" date="2019" name="Gigascience">
        <title>High-quality Schistosoma haematobium genome achieved by single-molecule and long-range sequencing.</title>
        <authorList>
            <person name="Stroehlein A.J."/>
            <person name="Korhonen P.K."/>
            <person name="Chong T.M."/>
            <person name="Lim Y.L."/>
            <person name="Chan K.G."/>
            <person name="Webster B."/>
            <person name="Rollinson D."/>
            <person name="Brindley P.J."/>
            <person name="Gasser R.B."/>
            <person name="Young N.D."/>
        </authorList>
    </citation>
    <scope>NUCLEOTIDE SEQUENCE</scope>
</reference>
<dbReference type="Proteomes" id="UP000471633">
    <property type="component" value="Unassembled WGS sequence"/>
</dbReference>
<dbReference type="CTD" id="75577209"/>
<reference evidence="2" key="1">
    <citation type="journal article" date="2012" name="Nat. Genet.">
        <title>Whole-genome sequence of Schistosoma haematobium.</title>
        <authorList>
            <person name="Young N.D."/>
            <person name="Jex A.R."/>
            <person name="Li B."/>
            <person name="Liu S."/>
            <person name="Yang L."/>
            <person name="Xiong Z."/>
            <person name="Li Y."/>
            <person name="Cantacessi C."/>
            <person name="Hall R.S."/>
            <person name="Xu X."/>
            <person name="Chen F."/>
            <person name="Wu X."/>
            <person name="Zerlotini A."/>
            <person name="Oliveira G."/>
            <person name="Hofmann A."/>
            <person name="Zhang G."/>
            <person name="Fang X."/>
            <person name="Kang Y."/>
            <person name="Campbell B.E."/>
            <person name="Loukas A."/>
            <person name="Ranganathan S."/>
            <person name="Rollinson D."/>
            <person name="Rinaldi G."/>
            <person name="Brindley P.J."/>
            <person name="Yang H."/>
            <person name="Wang J."/>
            <person name="Wang J."/>
            <person name="Gasser R.B."/>
        </authorList>
    </citation>
    <scope>NUCLEOTIDE SEQUENCE</scope>
</reference>
<feature type="transmembrane region" description="Helical" evidence="1">
    <location>
        <begin position="38"/>
        <end position="62"/>
    </location>
</feature>
<evidence type="ECO:0000256" key="1">
    <source>
        <dbReference type="SAM" id="Phobius"/>
    </source>
</evidence>
<dbReference type="RefSeq" id="XP_051072316.1">
    <property type="nucleotide sequence ID" value="XM_051212163.1"/>
</dbReference>
<reference evidence="2" key="3">
    <citation type="submission" date="2021-06" db="EMBL/GenBank/DDBJ databases">
        <title>Chromosome-level genome assembly for S. haematobium.</title>
        <authorList>
            <person name="Stroehlein A.J."/>
        </authorList>
    </citation>
    <scope>NUCLEOTIDE SEQUENCE</scope>
</reference>
<protein>
    <submittedName>
        <fullName evidence="2">Uncharacterized protein</fullName>
    </submittedName>
</protein>